<dbReference type="OrthoDB" id="8003533at2759"/>
<dbReference type="InterPro" id="IPR017970">
    <property type="entry name" value="Homeobox_CS"/>
</dbReference>
<evidence type="ECO:0000256" key="3">
    <source>
        <dbReference type="ARBA" id="ARBA00023155"/>
    </source>
</evidence>
<dbReference type="PROSITE" id="PS00027">
    <property type="entry name" value="HOMEOBOX_1"/>
    <property type="match status" value="1"/>
</dbReference>
<proteinExistence type="predicted"/>
<dbReference type="EMBL" id="GDHF01015625">
    <property type="protein sequence ID" value="JAI36689.1"/>
    <property type="molecule type" value="Transcribed_RNA"/>
</dbReference>
<evidence type="ECO:0000256" key="5">
    <source>
        <dbReference type="PROSITE-ProRule" id="PRU00108"/>
    </source>
</evidence>
<dbReference type="SUPFAM" id="SSF46689">
    <property type="entry name" value="Homeodomain-like"/>
    <property type="match status" value="1"/>
</dbReference>
<dbReference type="InterPro" id="IPR009057">
    <property type="entry name" value="Homeodomain-like_sf"/>
</dbReference>
<dbReference type="PANTHER" id="PTHR24333">
    <property type="entry name" value="HOMEO BOX HB9 LIKE A-RELATED"/>
    <property type="match status" value="1"/>
</dbReference>
<name>A0A0K8VCL1_BACLA</name>
<dbReference type="GO" id="GO:0005634">
    <property type="term" value="C:nucleus"/>
    <property type="evidence" value="ECO:0007669"/>
    <property type="project" value="UniProtKB-SubCell"/>
</dbReference>
<evidence type="ECO:0000313" key="8">
    <source>
        <dbReference type="EMBL" id="JAI36689.1"/>
    </source>
</evidence>
<evidence type="ECO:0000256" key="2">
    <source>
        <dbReference type="ARBA" id="ARBA00023125"/>
    </source>
</evidence>
<feature type="domain" description="Homeobox" evidence="7">
    <location>
        <begin position="72"/>
        <end position="132"/>
    </location>
</feature>
<keyword evidence="3 5" id="KW-0371">Homeobox</keyword>
<dbReference type="CDD" id="cd00086">
    <property type="entry name" value="homeodomain"/>
    <property type="match status" value="1"/>
</dbReference>
<dbReference type="GO" id="GO:0003677">
    <property type="term" value="F:DNA binding"/>
    <property type="evidence" value="ECO:0007669"/>
    <property type="project" value="UniProtKB-UniRule"/>
</dbReference>
<evidence type="ECO:0000256" key="4">
    <source>
        <dbReference type="ARBA" id="ARBA00023242"/>
    </source>
</evidence>
<dbReference type="SMART" id="SM00389">
    <property type="entry name" value="HOX"/>
    <property type="match status" value="1"/>
</dbReference>
<dbReference type="InterPro" id="IPR001356">
    <property type="entry name" value="HD"/>
</dbReference>
<dbReference type="Pfam" id="PF00046">
    <property type="entry name" value="Homeodomain"/>
    <property type="match status" value="1"/>
</dbReference>
<organism evidence="8">
    <name type="scientific">Bactrocera latifrons</name>
    <name type="common">Malaysian fruit fly</name>
    <name type="synonym">Chaetodacus latifrons</name>
    <dbReference type="NCBI Taxonomy" id="174628"/>
    <lineage>
        <taxon>Eukaryota</taxon>
        <taxon>Metazoa</taxon>
        <taxon>Ecdysozoa</taxon>
        <taxon>Arthropoda</taxon>
        <taxon>Hexapoda</taxon>
        <taxon>Insecta</taxon>
        <taxon>Pterygota</taxon>
        <taxon>Neoptera</taxon>
        <taxon>Endopterygota</taxon>
        <taxon>Diptera</taxon>
        <taxon>Brachycera</taxon>
        <taxon>Muscomorpha</taxon>
        <taxon>Tephritoidea</taxon>
        <taxon>Tephritidae</taxon>
        <taxon>Bactrocera</taxon>
        <taxon>Bactrocera</taxon>
    </lineage>
</organism>
<evidence type="ECO:0000259" key="7">
    <source>
        <dbReference type="PROSITE" id="PS50071"/>
    </source>
</evidence>
<keyword evidence="4 5" id="KW-0539">Nucleus</keyword>
<dbReference type="GO" id="GO:0000981">
    <property type="term" value="F:DNA-binding transcription factor activity, RNA polymerase II-specific"/>
    <property type="evidence" value="ECO:0007669"/>
    <property type="project" value="InterPro"/>
</dbReference>
<dbReference type="PANTHER" id="PTHR24333:SF8">
    <property type="entry name" value="HOMEOBOX PROTEIN CEH-62"/>
    <property type="match status" value="1"/>
</dbReference>
<dbReference type="Gene3D" id="1.10.10.60">
    <property type="entry name" value="Homeodomain-like"/>
    <property type="match status" value="1"/>
</dbReference>
<dbReference type="InterPro" id="IPR050848">
    <property type="entry name" value="Homeobox_TF"/>
</dbReference>
<comment type="subcellular location">
    <subcellularLocation>
        <location evidence="1 5 6">Nucleus</location>
    </subcellularLocation>
</comment>
<protein>
    <submittedName>
        <fullName evidence="8">Homeobox protein Nkx-6.2</fullName>
    </submittedName>
</protein>
<reference evidence="8" key="1">
    <citation type="submission" date="2015-06" db="EMBL/GenBank/DDBJ databases">
        <authorList>
            <person name="Hoefler B.C."/>
            <person name="Straight P.D."/>
        </authorList>
    </citation>
    <scope>NUCLEOTIDE SEQUENCE</scope>
</reference>
<dbReference type="PROSITE" id="PS50071">
    <property type="entry name" value="HOMEOBOX_2"/>
    <property type="match status" value="1"/>
</dbReference>
<evidence type="ECO:0000256" key="6">
    <source>
        <dbReference type="RuleBase" id="RU000682"/>
    </source>
</evidence>
<gene>
    <name evidence="8" type="primary">NKX6-2</name>
    <name evidence="8" type="ORF">c0_g1_i1</name>
</gene>
<dbReference type="AlphaFoldDB" id="A0A0K8VCL1"/>
<sequence length="229" mass="26318">MFPDTTFSAFTQCYYAPPNAYRLHNCTYGNIQPTFIYGNPHIYQTSWQSPATTLPLTDNRLYSPATTISATDNRNHWRTVYSREQVAELESEYRGCKFAKGARRRQIAERIGVDELKVRVWFKNRRAKDKKLSAIAPSNSEKNGLSATEEILDSLNNPNGEASSTSQNSLKRLSCDDVDDLLQAVEDYIREERELQPPPLKKPKVEILEHLIFNPTKNCWVRYDSLCSM</sequence>
<feature type="DNA-binding region" description="Homeobox" evidence="5">
    <location>
        <begin position="74"/>
        <end position="133"/>
    </location>
</feature>
<keyword evidence="2 5" id="KW-0238">DNA-binding</keyword>
<accession>A0A0K8VCL1</accession>
<evidence type="ECO:0000256" key="1">
    <source>
        <dbReference type="ARBA" id="ARBA00004123"/>
    </source>
</evidence>